<dbReference type="Proteomes" id="UP000254919">
    <property type="component" value="Unassembled WGS sequence"/>
</dbReference>
<gene>
    <name evidence="1" type="ORF">APZ41_002285</name>
    <name evidence="2" type="ORF">NCTC13291_03686</name>
</gene>
<accession>A0A1S8D8Z7</accession>
<evidence type="ECO:0000313" key="1">
    <source>
        <dbReference type="EMBL" id="ONH84801.1"/>
    </source>
</evidence>
<dbReference type="AlphaFoldDB" id="A0A1S8D8Z7"/>
<dbReference type="OrthoDB" id="9943329at2"/>
<keyword evidence="3" id="KW-1185">Reference proteome</keyword>
<protein>
    <submittedName>
        <fullName evidence="2">TraB family</fullName>
    </submittedName>
</protein>
<dbReference type="Pfam" id="PF01963">
    <property type="entry name" value="TraB_PrgY_gumN"/>
    <property type="match status" value="1"/>
</dbReference>
<proteinExistence type="predicted"/>
<reference evidence="1 3" key="1">
    <citation type="submission" date="2016-12" db="EMBL/GenBank/DDBJ databases">
        <title>Draft genome sequence of Roseomonas mucosa strain AU37, isolated from a peripheral intravenous catheter.</title>
        <authorList>
            <person name="Choudhury M.A."/>
            <person name="Sidjabat H.E."/>
            <person name="Wailan A.M."/>
            <person name="Zhang L."/>
            <person name="Marsh N.M."/>
            <person name="Rickard C.M."/>
            <person name="Davies M."/>
            <person name="Mcmillan D.J."/>
        </authorList>
    </citation>
    <scope>NUCLEOTIDE SEQUENCE [LARGE SCALE GENOMIC DNA]</scope>
    <source>
        <strain evidence="1 3">SAVE376</strain>
    </source>
</reference>
<dbReference type="InterPro" id="IPR002816">
    <property type="entry name" value="TraB/PrgY/GumN_fam"/>
</dbReference>
<dbReference type="RefSeq" id="WP_019461577.1">
    <property type="nucleotide sequence ID" value="NZ_AP031462.1"/>
</dbReference>
<organism evidence="1 3">
    <name type="scientific">Roseomonas mucosa</name>
    <dbReference type="NCBI Taxonomy" id="207340"/>
    <lineage>
        <taxon>Bacteria</taxon>
        <taxon>Pseudomonadati</taxon>
        <taxon>Pseudomonadota</taxon>
        <taxon>Alphaproteobacteria</taxon>
        <taxon>Acetobacterales</taxon>
        <taxon>Roseomonadaceae</taxon>
        <taxon>Roseomonas</taxon>
    </lineage>
</organism>
<evidence type="ECO:0000313" key="4">
    <source>
        <dbReference type="Proteomes" id="UP000254919"/>
    </source>
</evidence>
<name>A0A1S8D8Z7_9PROT</name>
<dbReference type="CDD" id="cd14789">
    <property type="entry name" value="Tiki"/>
    <property type="match status" value="1"/>
</dbReference>
<dbReference type="EMBL" id="UGVN01000001">
    <property type="protein sequence ID" value="SUE42068.1"/>
    <property type="molecule type" value="Genomic_DNA"/>
</dbReference>
<sequence length="322" mass="33268">MRADRRGLWQAGAALALLAGSSRLGTVRAGAPDGKTAETGLLAFRMMPLGGSPGGAPDRAGTPQGPVSFVLPSSHAPDPRLPRLPVERLLAGVRLVLTESGYAPGEEAGDELFRPEGDWPALAALSPAEWAALRRNAACRGLEEGVARLRPILLLSVAREACPAPGAGRAGRSPEDWLSGAARAMGLRTGALESVGESMAAADAVPEAVYLGALRRALADPASVAAEDRALQRAYEDGDLNEVRRLTVAAMGGNEAGRAAFDRIVISARSRRMAARLAEAATALPVVAVVGAAHLAGSDGMLALLQAQGFRLEAFRMRLAPG</sequence>
<dbReference type="Proteomes" id="UP000054844">
    <property type="component" value="Unassembled WGS sequence"/>
</dbReference>
<evidence type="ECO:0000313" key="2">
    <source>
        <dbReference type="EMBL" id="SUE42068.1"/>
    </source>
</evidence>
<dbReference type="GeneID" id="99634830"/>
<dbReference type="STRING" id="207340.APZ41_002285"/>
<evidence type="ECO:0000313" key="3">
    <source>
        <dbReference type="Proteomes" id="UP000054844"/>
    </source>
</evidence>
<reference evidence="2 4" key="2">
    <citation type="submission" date="2018-06" db="EMBL/GenBank/DDBJ databases">
        <authorList>
            <consortium name="Pathogen Informatics"/>
            <person name="Doyle S."/>
        </authorList>
    </citation>
    <scope>NUCLEOTIDE SEQUENCE [LARGE SCALE GENOMIC DNA]</scope>
    <source>
        <strain evidence="2 4">NCTC13291</strain>
    </source>
</reference>
<dbReference type="EMBL" id="LLWF02000003">
    <property type="protein sequence ID" value="ONH84801.1"/>
    <property type="molecule type" value="Genomic_DNA"/>
</dbReference>